<dbReference type="AlphaFoldDB" id="A0A519BKQ7"/>
<keyword evidence="2" id="KW-0732">Signal</keyword>
<gene>
    <name evidence="3" type="ORF">EVG15_09025</name>
</gene>
<sequence>MKKLLVYLFALVSLFAFSANANANSLNSQGYAPMPQAGQYPSNRYAPPQPNNQAATPPGANTPAINNTNKPTKLNISSAKIKTVKKVVSKAISALAKNNYTKFKSTASLQFKNMVTKTKFNKVSNSLNNKLQLKNGYNIKYLVALKQAGFKFYMWKLKLASGKSIYIKTVIKHNKIAGLMFL</sequence>
<evidence type="ECO:0008006" key="5">
    <source>
        <dbReference type="Google" id="ProtNLM"/>
    </source>
</evidence>
<proteinExistence type="predicted"/>
<feature type="signal peptide" evidence="2">
    <location>
        <begin position="1"/>
        <end position="23"/>
    </location>
</feature>
<feature type="chain" id="PRO_5021991188" description="DUF3887 domain-containing protein" evidence="2">
    <location>
        <begin position="24"/>
        <end position="182"/>
    </location>
</feature>
<accession>A0A519BKQ7</accession>
<feature type="compositionally biased region" description="Low complexity" evidence="1">
    <location>
        <begin position="51"/>
        <end position="69"/>
    </location>
</feature>
<dbReference type="Proteomes" id="UP000319296">
    <property type="component" value="Unassembled WGS sequence"/>
</dbReference>
<protein>
    <recommendedName>
        <fullName evidence="5">DUF3887 domain-containing protein</fullName>
    </recommendedName>
</protein>
<dbReference type="EMBL" id="SGBB01000020">
    <property type="protein sequence ID" value="RZD17862.1"/>
    <property type="molecule type" value="Genomic_DNA"/>
</dbReference>
<organism evidence="3 4">
    <name type="scientific">Candidatus Acididesulfobacter diazotrophicus</name>
    <dbReference type="NCBI Taxonomy" id="2597226"/>
    <lineage>
        <taxon>Bacteria</taxon>
        <taxon>Deltaproteobacteria</taxon>
        <taxon>Candidatus Acidulodesulfobacterales</taxon>
        <taxon>Candidatus Acididesulfobacter</taxon>
    </lineage>
</organism>
<evidence type="ECO:0000313" key="4">
    <source>
        <dbReference type="Proteomes" id="UP000319296"/>
    </source>
</evidence>
<name>A0A519BKQ7_9DELT</name>
<feature type="region of interest" description="Disordered" evidence="1">
    <location>
        <begin position="37"/>
        <end position="71"/>
    </location>
</feature>
<comment type="caution">
    <text evidence="3">The sequence shown here is derived from an EMBL/GenBank/DDBJ whole genome shotgun (WGS) entry which is preliminary data.</text>
</comment>
<evidence type="ECO:0000313" key="3">
    <source>
        <dbReference type="EMBL" id="RZD17862.1"/>
    </source>
</evidence>
<reference evidence="3 4" key="1">
    <citation type="journal article" date="2019" name="ISME J.">
        <title>Insights into ecological role of a new deltaproteobacterial order Candidatus Acidulodesulfobacterales by metagenomics and metatranscriptomics.</title>
        <authorList>
            <person name="Tan S."/>
            <person name="Liu J."/>
            <person name="Fang Y."/>
            <person name="Hedlund B.P."/>
            <person name="Lian Z.H."/>
            <person name="Huang L.Y."/>
            <person name="Li J.T."/>
            <person name="Huang L.N."/>
            <person name="Li W.J."/>
            <person name="Jiang H.C."/>
            <person name="Dong H.L."/>
            <person name="Shu W.S."/>
        </authorList>
    </citation>
    <scope>NUCLEOTIDE SEQUENCE [LARGE SCALE GENOMIC DNA]</scope>
    <source>
        <strain evidence="3">AP1</strain>
    </source>
</reference>
<evidence type="ECO:0000256" key="2">
    <source>
        <dbReference type="SAM" id="SignalP"/>
    </source>
</evidence>
<evidence type="ECO:0000256" key="1">
    <source>
        <dbReference type="SAM" id="MobiDB-lite"/>
    </source>
</evidence>